<name>A0A162C7X1_9CRUS</name>
<dbReference type="OrthoDB" id="6338095at2759"/>
<evidence type="ECO:0000313" key="4">
    <source>
        <dbReference type="Proteomes" id="UP000076858"/>
    </source>
</evidence>
<dbReference type="SUPFAM" id="SSF56219">
    <property type="entry name" value="DNase I-like"/>
    <property type="match status" value="1"/>
</dbReference>
<organism evidence="3 4">
    <name type="scientific">Daphnia magna</name>
    <dbReference type="NCBI Taxonomy" id="35525"/>
    <lineage>
        <taxon>Eukaryota</taxon>
        <taxon>Metazoa</taxon>
        <taxon>Ecdysozoa</taxon>
        <taxon>Arthropoda</taxon>
        <taxon>Crustacea</taxon>
        <taxon>Branchiopoda</taxon>
        <taxon>Diplostraca</taxon>
        <taxon>Cladocera</taxon>
        <taxon>Anomopoda</taxon>
        <taxon>Daphniidae</taxon>
        <taxon>Daphnia</taxon>
    </lineage>
</organism>
<evidence type="ECO:0000259" key="2">
    <source>
        <dbReference type="PROSITE" id="PS50158"/>
    </source>
</evidence>
<keyword evidence="1" id="KW-0862">Zinc</keyword>
<reference evidence="3 4" key="1">
    <citation type="submission" date="2016-03" db="EMBL/GenBank/DDBJ databases">
        <title>EvidentialGene: Evidence-directed Construction of Genes on Genomes.</title>
        <authorList>
            <person name="Gilbert D.G."/>
            <person name="Choi J.-H."/>
            <person name="Mockaitis K."/>
            <person name="Colbourne J."/>
            <person name="Pfrender M."/>
        </authorList>
    </citation>
    <scope>NUCLEOTIDE SEQUENCE [LARGE SCALE GENOMIC DNA]</scope>
    <source>
        <strain evidence="3 4">Xinb3</strain>
        <tissue evidence="3">Complete organism</tissue>
    </source>
</reference>
<feature type="domain" description="CCHC-type" evidence="2">
    <location>
        <begin position="137"/>
        <end position="153"/>
    </location>
</feature>
<dbReference type="Proteomes" id="UP000076858">
    <property type="component" value="Unassembled WGS sequence"/>
</dbReference>
<keyword evidence="1" id="KW-0863">Zinc-finger</keyword>
<dbReference type="Pfam" id="PF14529">
    <property type="entry name" value="Exo_endo_phos_2"/>
    <property type="match status" value="1"/>
</dbReference>
<dbReference type="AlphaFoldDB" id="A0A162C7X1"/>
<protein>
    <recommendedName>
        <fullName evidence="2">CCHC-type domain-containing protein</fullName>
    </recommendedName>
</protein>
<evidence type="ECO:0000313" key="3">
    <source>
        <dbReference type="EMBL" id="KZS01891.1"/>
    </source>
</evidence>
<evidence type="ECO:0000256" key="1">
    <source>
        <dbReference type="PROSITE-ProRule" id="PRU00047"/>
    </source>
</evidence>
<dbReference type="GO" id="GO:0003824">
    <property type="term" value="F:catalytic activity"/>
    <property type="evidence" value="ECO:0007669"/>
    <property type="project" value="InterPro"/>
</dbReference>
<dbReference type="InterPro" id="IPR005135">
    <property type="entry name" value="Endo/exonuclease/phosphatase"/>
</dbReference>
<keyword evidence="4" id="KW-1185">Reference proteome</keyword>
<dbReference type="PROSITE" id="PS50158">
    <property type="entry name" value="ZF_CCHC"/>
    <property type="match status" value="1"/>
</dbReference>
<dbReference type="Gene3D" id="3.60.10.10">
    <property type="entry name" value="Endonuclease/exonuclease/phosphatase"/>
    <property type="match status" value="1"/>
</dbReference>
<feature type="non-terminal residue" evidence="3">
    <location>
        <position position="1"/>
    </location>
</feature>
<sequence>GNPIPLKVSRKDDKGFITFQSQQDADKALNIIKNSEECKAVMNDPKTQEKLYPAIGLFAPIGDSAELKEEINFRNSFIRDTLVKVIQIHKCKEPDLGHVKLFFSSAATRDEALLRSKIHTSYKPIKIVPIDPNREVRRCYKCNRYGHTSTRCPALDPNLWQMCMSTTPTTTSQHHSKPTKILQINLRHCKAASALLPKTIEDYQVDIAMIQEPYAIKNIHGVEPANVPPGFSAFYNLNDNHHFGSMILVKNSIKASMEKCSSNEITIVKVSSSPSMILLICAYCRPSSLTISSTIKSYLLAYEADLKKAVICLDANAKSPAWNSLVLDKKGKELENLLSRFHLKIANAKLASLNFIPAGTGFVDVTLVGCDLELNHWYFLQDHSYPIIRISFSTLPKLC</sequence>
<dbReference type="PANTHER" id="PTHR33273:SF2">
    <property type="entry name" value="ENDONUCLEASE_EXONUCLEASE_PHOSPHATASE DOMAIN-CONTAINING PROTEIN"/>
    <property type="match status" value="1"/>
</dbReference>
<dbReference type="EMBL" id="LRGB01005917">
    <property type="protein sequence ID" value="KZS01891.1"/>
    <property type="molecule type" value="Genomic_DNA"/>
</dbReference>
<comment type="caution">
    <text evidence="3">The sequence shown here is derived from an EMBL/GenBank/DDBJ whole genome shotgun (WGS) entry which is preliminary data.</text>
</comment>
<feature type="non-terminal residue" evidence="3">
    <location>
        <position position="399"/>
    </location>
</feature>
<dbReference type="GO" id="GO:0003676">
    <property type="term" value="F:nucleic acid binding"/>
    <property type="evidence" value="ECO:0007669"/>
    <property type="project" value="InterPro"/>
</dbReference>
<accession>A0A162C7X1</accession>
<keyword evidence="1" id="KW-0479">Metal-binding</keyword>
<dbReference type="InterPro" id="IPR001878">
    <property type="entry name" value="Znf_CCHC"/>
</dbReference>
<proteinExistence type="predicted"/>
<dbReference type="GO" id="GO:0008270">
    <property type="term" value="F:zinc ion binding"/>
    <property type="evidence" value="ECO:0007669"/>
    <property type="project" value="UniProtKB-KW"/>
</dbReference>
<gene>
    <name evidence="3" type="ORF">APZ42_001304</name>
</gene>
<dbReference type="PANTHER" id="PTHR33273">
    <property type="entry name" value="DOMAIN-CONTAINING PROTEIN, PUTATIVE-RELATED"/>
    <property type="match status" value="1"/>
</dbReference>
<dbReference type="InterPro" id="IPR036691">
    <property type="entry name" value="Endo/exonu/phosph_ase_sf"/>
</dbReference>
<dbReference type="SUPFAM" id="SSF57756">
    <property type="entry name" value="Retrovirus zinc finger-like domains"/>
    <property type="match status" value="1"/>
</dbReference>
<dbReference type="InterPro" id="IPR036875">
    <property type="entry name" value="Znf_CCHC_sf"/>
</dbReference>